<evidence type="ECO:0000256" key="8">
    <source>
        <dbReference type="ARBA" id="ARBA00022759"/>
    </source>
</evidence>
<keyword evidence="12" id="KW-1185">Reference proteome</keyword>
<evidence type="ECO:0000256" key="7">
    <source>
        <dbReference type="ARBA" id="ARBA00022722"/>
    </source>
</evidence>
<dbReference type="Gene3D" id="2.30.30.210">
    <property type="entry name" value="Ribonuclease P/MRP, subunit p29"/>
    <property type="match status" value="1"/>
</dbReference>
<dbReference type="GO" id="GO:0033204">
    <property type="term" value="F:ribonuclease P RNA binding"/>
    <property type="evidence" value="ECO:0007669"/>
    <property type="project" value="InterPro"/>
</dbReference>
<dbReference type="Pfam" id="PF01868">
    <property type="entry name" value="RNase_P-MRP_p29"/>
    <property type="match status" value="1"/>
</dbReference>
<sequence length="385" mass="43872">MMGEAEKECKQIEIAVQRHRKMLHYVTKKCVPLLETKLKEADEKSVAWKERALKAEGRVALLERQLEEKINQMNNYKRLYEGQYQVMIKIGSVMGEIVWKSFKSQSNVKMLIQAQETMQKYCALTKGIIDSFLMAYDSNPPPLQSMEHVFVISVLGAITNLAAFAEGRAFLAQQEEMVQLMKKMVLSQERWSFAHFRLLKRMVLTFAYNMSLEDPVAYFMLSEERLVSCVLRCLSLNDPTDVVAVAVAIIYRLLSSSLQAGIPSALPEKPDVTDPEYDKVMYVRTYKVFYGETSLLKADYHGAKIQIVRSKQSSVVGMKGIVVLDTKGTFKMVSKDDKLRTIPKRDSQFEVICGDRVVTIFGKHLSARPAERAVKKLKIFAIPDL</sequence>
<protein>
    <recommendedName>
        <fullName evidence="4">Ribonuclease P protein subunit p29</fullName>
    </recommendedName>
</protein>
<dbReference type="GO" id="GO:0005634">
    <property type="term" value="C:nucleus"/>
    <property type="evidence" value="ECO:0007669"/>
    <property type="project" value="UniProtKB-SubCell"/>
</dbReference>
<evidence type="ECO:0000256" key="2">
    <source>
        <dbReference type="ARBA" id="ARBA00004123"/>
    </source>
</evidence>
<evidence type="ECO:0000256" key="1">
    <source>
        <dbReference type="ARBA" id="ARBA00002435"/>
    </source>
</evidence>
<dbReference type="AlphaFoldDB" id="A0A182YPQ0"/>
<dbReference type="Proteomes" id="UP000076408">
    <property type="component" value="Unassembled WGS sequence"/>
</dbReference>
<reference evidence="11" key="2">
    <citation type="submission" date="2020-05" db="UniProtKB">
        <authorList>
            <consortium name="EnsemblMetazoa"/>
        </authorList>
    </citation>
    <scope>IDENTIFICATION</scope>
    <source>
        <strain evidence="11">Indian</strain>
    </source>
</reference>
<dbReference type="SMART" id="SM00538">
    <property type="entry name" value="POP4"/>
    <property type="match status" value="1"/>
</dbReference>
<dbReference type="VEuPathDB" id="VectorBase:ASTE005520"/>
<dbReference type="GO" id="GO:0006364">
    <property type="term" value="P:rRNA processing"/>
    <property type="evidence" value="ECO:0007669"/>
    <property type="project" value="TreeGrafter"/>
</dbReference>
<dbReference type="GO" id="GO:0004519">
    <property type="term" value="F:endonuclease activity"/>
    <property type="evidence" value="ECO:0007669"/>
    <property type="project" value="UniProtKB-KW"/>
</dbReference>
<comment type="subcellular location">
    <subcellularLocation>
        <location evidence="2">Nucleus</location>
    </subcellularLocation>
</comment>
<dbReference type="OMA" id="CTEMGAT"/>
<dbReference type="STRING" id="30069.A0A182YPQ0"/>
<dbReference type="InterPro" id="IPR002730">
    <property type="entry name" value="Rpp29/RNP1"/>
</dbReference>
<dbReference type="GO" id="GO:0016787">
    <property type="term" value="F:hydrolase activity"/>
    <property type="evidence" value="ECO:0007669"/>
    <property type="project" value="UniProtKB-KW"/>
</dbReference>
<proteinExistence type="inferred from homology"/>
<keyword evidence="6" id="KW-0819">tRNA processing</keyword>
<evidence type="ECO:0000313" key="11">
    <source>
        <dbReference type="EnsemblMetazoa" id="ASTEI10436-PA"/>
    </source>
</evidence>
<dbReference type="GO" id="GO:0030677">
    <property type="term" value="C:ribonuclease P complex"/>
    <property type="evidence" value="ECO:0007669"/>
    <property type="project" value="InterPro"/>
</dbReference>
<comment type="similarity">
    <text evidence="3">Belongs to the eukaryotic/archaeal RNase P protein component 1 family.</text>
</comment>
<evidence type="ECO:0000256" key="5">
    <source>
        <dbReference type="ARBA" id="ARBA00022490"/>
    </source>
</evidence>
<evidence type="ECO:0000256" key="6">
    <source>
        <dbReference type="ARBA" id="ARBA00022694"/>
    </source>
</evidence>
<accession>A0A182YPQ0</accession>
<comment type="function">
    <text evidence="1">Component of ribonuclease P, a ribonucleoprotein complex that generates mature tRNA molecules by cleaving their 5'-ends.</text>
</comment>
<reference evidence="12" key="1">
    <citation type="journal article" date="2014" name="Genome Biol.">
        <title>Genome analysis of a major urban malaria vector mosquito, Anopheles stephensi.</title>
        <authorList>
            <person name="Jiang X."/>
            <person name="Peery A."/>
            <person name="Hall A.B."/>
            <person name="Sharma A."/>
            <person name="Chen X.G."/>
            <person name="Waterhouse R.M."/>
            <person name="Komissarov A."/>
            <person name="Riehle M.M."/>
            <person name="Shouche Y."/>
            <person name="Sharakhova M.V."/>
            <person name="Lawson D."/>
            <person name="Pakpour N."/>
            <person name="Arensburger P."/>
            <person name="Davidson V.L."/>
            <person name="Eiglmeier K."/>
            <person name="Emrich S."/>
            <person name="George P."/>
            <person name="Kennedy R.C."/>
            <person name="Mane S.P."/>
            <person name="Maslen G."/>
            <person name="Oringanje C."/>
            <person name="Qi Y."/>
            <person name="Settlage R."/>
            <person name="Tojo M."/>
            <person name="Tubio J.M."/>
            <person name="Unger M.F."/>
            <person name="Wang B."/>
            <person name="Vernick K.D."/>
            <person name="Ribeiro J.M."/>
            <person name="James A.A."/>
            <person name="Michel K."/>
            <person name="Riehle M.A."/>
            <person name="Luckhart S."/>
            <person name="Sharakhov I.V."/>
            <person name="Tu Z."/>
        </authorList>
    </citation>
    <scope>NUCLEOTIDE SEQUENCE [LARGE SCALE GENOMIC DNA]</scope>
    <source>
        <strain evidence="12">Indian</strain>
    </source>
</reference>
<comment type="subunit">
    <text evidence="10">Component of nuclear RNase P and RNase MRP ribonucleoproteins. RNase P consists of a catalytic RNA moiety and 10 different protein chains; POP1, POP4, POP5, POP7, RPP14, RPP21, RPP25, RPP30, RPP38 and RPP40. Within the RNase P complex, POP1, POP7 and RPP25 form the 'finger' subcomplex, POP5, RPP14, RPP40 and homodimeric RPP30 form the 'palm' subcomplex, and RPP21, POP4 and RPP38 form the 'wrist' subcomplex. All subunits of the RNase P complex interact with the catalytic RNA. Several subunits of RNase P are also part of the RNase MRP complex. RNase MRP consists of a catalytic RNA moiety and about 8 protein subunits; POP1, POP7, RPP25, RPP30, RPP38, RPP40 and possibly also POP4 and POP5.</text>
</comment>
<dbReference type="HAMAP" id="MF_00754">
    <property type="entry name" value="RNase_P_1"/>
    <property type="match status" value="1"/>
</dbReference>
<dbReference type="VEuPathDB" id="VectorBase:ASTEI10436"/>
<evidence type="ECO:0000256" key="3">
    <source>
        <dbReference type="ARBA" id="ARBA00006181"/>
    </source>
</evidence>
<evidence type="ECO:0000256" key="10">
    <source>
        <dbReference type="ARBA" id="ARBA00046486"/>
    </source>
</evidence>
<organism evidence="11 12">
    <name type="scientific">Anopheles stephensi</name>
    <name type="common">Indo-Pakistan malaria mosquito</name>
    <dbReference type="NCBI Taxonomy" id="30069"/>
    <lineage>
        <taxon>Eukaryota</taxon>
        <taxon>Metazoa</taxon>
        <taxon>Ecdysozoa</taxon>
        <taxon>Arthropoda</taxon>
        <taxon>Hexapoda</taxon>
        <taxon>Insecta</taxon>
        <taxon>Pterygota</taxon>
        <taxon>Neoptera</taxon>
        <taxon>Endopterygota</taxon>
        <taxon>Diptera</taxon>
        <taxon>Nematocera</taxon>
        <taxon>Culicoidea</taxon>
        <taxon>Culicidae</taxon>
        <taxon>Anophelinae</taxon>
        <taxon>Anopheles</taxon>
    </lineage>
</organism>
<dbReference type="PANTHER" id="PTHR13348:SF0">
    <property type="entry name" value="RIBONUCLEASE P PROTEIN SUBUNIT P29"/>
    <property type="match status" value="1"/>
</dbReference>
<dbReference type="VEuPathDB" id="VectorBase:ASTEI20_036316"/>
<dbReference type="SUPFAM" id="SSF101744">
    <property type="entry name" value="Rof/RNase P subunit-like"/>
    <property type="match status" value="1"/>
</dbReference>
<dbReference type="PANTHER" id="PTHR13348">
    <property type="entry name" value="RIBONUCLEASE P SUBUNIT P29"/>
    <property type="match status" value="1"/>
</dbReference>
<keyword evidence="8" id="KW-0255">Endonuclease</keyword>
<dbReference type="InterPro" id="IPR023534">
    <property type="entry name" value="Rof/RNase_P-like"/>
</dbReference>
<evidence type="ECO:0000256" key="9">
    <source>
        <dbReference type="ARBA" id="ARBA00022801"/>
    </source>
</evidence>
<keyword evidence="9" id="KW-0378">Hydrolase</keyword>
<dbReference type="InterPro" id="IPR023538">
    <property type="entry name" value="RNP1"/>
</dbReference>
<evidence type="ECO:0000256" key="4">
    <source>
        <dbReference type="ARBA" id="ARBA00016225"/>
    </source>
</evidence>
<dbReference type="GO" id="GO:0001682">
    <property type="term" value="P:tRNA 5'-leader removal"/>
    <property type="evidence" value="ECO:0007669"/>
    <property type="project" value="InterPro"/>
</dbReference>
<evidence type="ECO:0000313" key="12">
    <source>
        <dbReference type="Proteomes" id="UP000076408"/>
    </source>
</evidence>
<dbReference type="GO" id="GO:0000172">
    <property type="term" value="C:ribonuclease MRP complex"/>
    <property type="evidence" value="ECO:0007669"/>
    <property type="project" value="InterPro"/>
</dbReference>
<name>A0A182YPQ0_ANOST</name>
<dbReference type="InterPro" id="IPR016848">
    <property type="entry name" value="RNase_P/MRP_Rpp29-subunit"/>
</dbReference>
<dbReference type="EnsemblMetazoa" id="ASTEI10436-RA">
    <property type="protein sequence ID" value="ASTEI10436-PA"/>
    <property type="gene ID" value="ASTEI10436"/>
</dbReference>
<dbReference type="InterPro" id="IPR036980">
    <property type="entry name" value="RNase_P/MRP_Rpp29_sf"/>
</dbReference>
<keyword evidence="7" id="KW-0540">Nuclease</keyword>
<keyword evidence="5" id="KW-0963">Cytoplasm</keyword>